<accession>A0AAW7AEU2</accession>
<evidence type="ECO:0000313" key="3">
    <source>
        <dbReference type="EMBL" id="MDK9864470.1"/>
    </source>
</evidence>
<evidence type="ECO:0000313" key="4">
    <source>
        <dbReference type="Proteomes" id="UP001174037"/>
    </source>
</evidence>
<dbReference type="InterPro" id="IPR021835">
    <property type="entry name" value="DUF3427"/>
</dbReference>
<feature type="domain" description="Helicase ATP-binding" evidence="1">
    <location>
        <begin position="236"/>
        <end position="389"/>
    </location>
</feature>
<dbReference type="SMART" id="SM00490">
    <property type="entry name" value="HELICc"/>
    <property type="match status" value="1"/>
</dbReference>
<protein>
    <submittedName>
        <fullName evidence="3">DEAD/DEAH box helicase</fullName>
    </submittedName>
</protein>
<feature type="domain" description="Helicase C-terminal" evidence="2">
    <location>
        <begin position="440"/>
        <end position="593"/>
    </location>
</feature>
<dbReference type="Pfam" id="PF11907">
    <property type="entry name" value="DUF3427"/>
    <property type="match status" value="1"/>
</dbReference>
<name>A0AAW7AEU2_9STAP</name>
<dbReference type="AlphaFoldDB" id="A0AAW7AEU2"/>
<organism evidence="3 4">
    <name type="scientific">Staphylococcus equorum</name>
    <dbReference type="NCBI Taxonomy" id="246432"/>
    <lineage>
        <taxon>Bacteria</taxon>
        <taxon>Bacillati</taxon>
        <taxon>Bacillota</taxon>
        <taxon>Bacilli</taxon>
        <taxon>Bacillales</taxon>
        <taxon>Staphylococcaceae</taxon>
        <taxon>Staphylococcus</taxon>
    </lineage>
</organism>
<dbReference type="InterPro" id="IPR001650">
    <property type="entry name" value="Helicase_C-like"/>
</dbReference>
<dbReference type="PROSITE" id="PS51194">
    <property type="entry name" value="HELICASE_CTER"/>
    <property type="match status" value="1"/>
</dbReference>
<dbReference type="GO" id="GO:0004386">
    <property type="term" value="F:helicase activity"/>
    <property type="evidence" value="ECO:0007669"/>
    <property type="project" value="UniProtKB-KW"/>
</dbReference>
<dbReference type="RefSeq" id="WP_285322704.1">
    <property type="nucleotide sequence ID" value="NZ_JARGCK010000001.1"/>
</dbReference>
<dbReference type="EMBL" id="JARGCK010000001">
    <property type="protein sequence ID" value="MDK9864470.1"/>
    <property type="molecule type" value="Genomic_DNA"/>
</dbReference>
<dbReference type="InterPro" id="IPR027417">
    <property type="entry name" value="P-loop_NTPase"/>
</dbReference>
<reference evidence="3" key="2">
    <citation type="submission" date="2023-03" db="EMBL/GenBank/DDBJ databases">
        <authorList>
            <person name="Vazquez L."/>
            <person name="Rodriguez J."/>
            <person name="Mayo B."/>
            <person name="Florez A.B."/>
        </authorList>
    </citation>
    <scope>NUCLEOTIDE SEQUENCE</scope>
    <source>
        <strain evidence="3">5A3I</strain>
    </source>
</reference>
<reference evidence="3" key="1">
    <citation type="journal article" date="2023" name="Int. J. Mol. Sci.">
        <title>Antibiotic Resistance/Susceptibility Profiles of Staphylococcus equorum Strains from Cheese, and Genome Analysis for Antibiotic Resistance Genes.</title>
        <authorList>
            <person name="Vazquez L."/>
            <person name="Srednik M.E."/>
            <person name="Rodriguez J."/>
            <person name="Florez A.B."/>
            <person name="Mayo B."/>
        </authorList>
    </citation>
    <scope>NUCLEOTIDE SEQUENCE</scope>
    <source>
        <strain evidence="3">5A3I</strain>
    </source>
</reference>
<keyword evidence="3" id="KW-0547">Nucleotide-binding</keyword>
<dbReference type="Gene3D" id="3.40.50.300">
    <property type="entry name" value="P-loop containing nucleotide triphosphate hydrolases"/>
    <property type="match status" value="2"/>
</dbReference>
<dbReference type="GO" id="GO:0005524">
    <property type="term" value="F:ATP binding"/>
    <property type="evidence" value="ECO:0007669"/>
    <property type="project" value="InterPro"/>
</dbReference>
<dbReference type="Proteomes" id="UP001174037">
    <property type="component" value="Unassembled WGS sequence"/>
</dbReference>
<dbReference type="InterPro" id="IPR006935">
    <property type="entry name" value="Helicase/UvrB_N"/>
</dbReference>
<dbReference type="SUPFAM" id="SSF56024">
    <property type="entry name" value="Phospholipase D/nuclease"/>
    <property type="match status" value="1"/>
</dbReference>
<dbReference type="GO" id="GO:0016787">
    <property type="term" value="F:hydrolase activity"/>
    <property type="evidence" value="ECO:0007669"/>
    <property type="project" value="InterPro"/>
</dbReference>
<dbReference type="CDD" id="cd18799">
    <property type="entry name" value="SF2_C_EcoAI-like"/>
    <property type="match status" value="1"/>
</dbReference>
<comment type="caution">
    <text evidence="3">The sequence shown here is derived from an EMBL/GenBank/DDBJ whole genome shotgun (WGS) entry which is preliminary data.</text>
</comment>
<evidence type="ECO:0000259" key="2">
    <source>
        <dbReference type="PROSITE" id="PS51194"/>
    </source>
</evidence>
<sequence>MTNLLEDFNQSLHKGFIDRTIAHKGNFMPKLLVNNKEENVLSTIIDELHKCKSFTISVAFITESGLASLKSYLYDLNEKGIKGKIITSNYLGFNTPNMYKELLKLKNVEVRLTDVNGFHAKGYMFDHIDYSSIIIGSSNLTSNALKINYEHNILFSTQQSGDLIYNIKSQFDELWATSLPLSHEWIEVYENTFEYQTFKNTVKVAETQSLVETQTKNLNKIEPNLIQREALKSLTSLRKNAKGKALIISATGTGKTILSALDVRNYDPKKFLFVVHNEGILNRAIDEFKKVLSQSNDADFGLLTGKNKDINAKYLFATIQTLSNENIYNQFEKDHFDYIVFDEAHRSAAATYQKVFNYFKPNFLLGMTATPERTDSLNIVEMFDYNIAYEIRLQKALESEVLCPFHYFGVTDYVHNGEKIDEVSNLSDLTSNERVEHVLEKTSYYGYSGDELKGLIFVSRKEEAYDLAKNLSLRGVPSIALTGEDNPQKRKEVIQQLKSGEINYIITVNLFNEGIDIPSVNQIVMLRETESSIIFIQQLGRGLRKSSNKEYVTIIDFIGNYNKNYLIPIALSGDQSQNKDNYRKFLTNNSALNGVSTINFEEIAKKKIYDSLKAVKLNSAKLIKEAYTTVESRIGRIPMLMDFIEQNSIDPGIIYTSKTDSNGNSRSPYKNYHDFLVRYNKVSDELNENEKKNLTFLSREIAQGLKNVDHIVLKAVMNQEQNINHLFARAQEVDSTVTIDDISTSLKVLDFSFFSENINVSYGNPIIKVDNNNVYLTETFIESLSKDLFKCYVEDIIKLAEYNNEKHYDGKNSLILYNKYSRKDFVKLLNWDSDVSSVVNGYMFGSGTLPIFINYHKQDDISDNTKYEDTFLSNEKIKWFTKSERKIDSPEVKDILNHQRDGITMHVFVKKEALTDGKDYYYLGKAHYIEDTAEQTIMPNEKQDNIVTMNLSLETPVKDELYRYIIEE</sequence>
<dbReference type="GO" id="GO:0003677">
    <property type="term" value="F:DNA binding"/>
    <property type="evidence" value="ECO:0007669"/>
    <property type="project" value="InterPro"/>
</dbReference>
<dbReference type="PANTHER" id="PTHR47396">
    <property type="entry name" value="TYPE I RESTRICTION ENZYME ECOKI R PROTEIN"/>
    <property type="match status" value="1"/>
</dbReference>
<dbReference type="Pfam" id="PF13091">
    <property type="entry name" value="PLDc_2"/>
    <property type="match status" value="1"/>
</dbReference>
<dbReference type="Gene3D" id="3.30.870.10">
    <property type="entry name" value="Endonuclease Chain A"/>
    <property type="match status" value="1"/>
</dbReference>
<keyword evidence="3" id="KW-0378">Hydrolase</keyword>
<dbReference type="InterPro" id="IPR050742">
    <property type="entry name" value="Helicase_Restrict-Modif_Enz"/>
</dbReference>
<gene>
    <name evidence="3" type="ORF">P1A27_00600</name>
</gene>
<dbReference type="CDD" id="cd18032">
    <property type="entry name" value="DEXHc_RE_I_III_res"/>
    <property type="match status" value="1"/>
</dbReference>
<proteinExistence type="predicted"/>
<dbReference type="Pfam" id="PF04851">
    <property type="entry name" value="ResIII"/>
    <property type="match status" value="1"/>
</dbReference>
<keyword evidence="3" id="KW-0347">Helicase</keyword>
<dbReference type="InterPro" id="IPR025202">
    <property type="entry name" value="PLD-like_dom"/>
</dbReference>
<dbReference type="Pfam" id="PF26350">
    <property type="entry name" value="DUF8090"/>
    <property type="match status" value="1"/>
</dbReference>
<dbReference type="PROSITE" id="PS51192">
    <property type="entry name" value="HELICASE_ATP_BIND_1"/>
    <property type="match status" value="1"/>
</dbReference>
<dbReference type="InterPro" id="IPR058403">
    <property type="entry name" value="DUF8090"/>
</dbReference>
<dbReference type="SUPFAM" id="SSF52540">
    <property type="entry name" value="P-loop containing nucleoside triphosphate hydrolases"/>
    <property type="match status" value="1"/>
</dbReference>
<dbReference type="PANTHER" id="PTHR47396:SF1">
    <property type="entry name" value="ATP-DEPENDENT HELICASE IRC3-RELATED"/>
    <property type="match status" value="1"/>
</dbReference>
<dbReference type="GO" id="GO:0005829">
    <property type="term" value="C:cytosol"/>
    <property type="evidence" value="ECO:0007669"/>
    <property type="project" value="TreeGrafter"/>
</dbReference>
<dbReference type="CDD" id="cd09204">
    <property type="entry name" value="PLDc_N_DEXD_b2"/>
    <property type="match status" value="1"/>
</dbReference>
<evidence type="ECO:0000259" key="1">
    <source>
        <dbReference type="PROSITE" id="PS51192"/>
    </source>
</evidence>
<keyword evidence="3" id="KW-0067">ATP-binding</keyword>
<dbReference type="InterPro" id="IPR014001">
    <property type="entry name" value="Helicase_ATP-bd"/>
</dbReference>
<dbReference type="SMART" id="SM00487">
    <property type="entry name" value="DEXDc"/>
    <property type="match status" value="1"/>
</dbReference>
<dbReference type="Pfam" id="PF00271">
    <property type="entry name" value="Helicase_C"/>
    <property type="match status" value="1"/>
</dbReference>